<evidence type="ECO:0000313" key="10">
    <source>
        <dbReference type="EMBL" id="HAE47861.1"/>
    </source>
</evidence>
<dbReference type="InterPro" id="IPR009080">
    <property type="entry name" value="tRNAsynth_Ia_anticodon-bd"/>
</dbReference>
<dbReference type="GO" id="GO:0005829">
    <property type="term" value="C:cytosol"/>
    <property type="evidence" value="ECO:0007669"/>
    <property type="project" value="TreeGrafter"/>
</dbReference>
<sequence length="100" mass="11046">DLSEDLERFHFNKGVARLRELSNALFDFTPASPADAAVAREAVDAVIRLIGPMTPHLGEELWRMAGHDGLLAEQPWPDFDPTLVTVNTITLPVQVNGKVR</sequence>
<evidence type="ECO:0000256" key="5">
    <source>
        <dbReference type="ARBA" id="ARBA00022840"/>
    </source>
</evidence>
<comment type="caution">
    <text evidence="10">The sequence shown here is derived from an EMBL/GenBank/DDBJ whole genome shotgun (WGS) entry which is preliminary data.</text>
</comment>
<gene>
    <name evidence="10" type="ORF">DCK97_10615</name>
</gene>
<dbReference type="Gene3D" id="1.10.730.10">
    <property type="entry name" value="Isoleucyl-tRNA Synthetase, Domain 1"/>
    <property type="match status" value="1"/>
</dbReference>
<keyword evidence="7" id="KW-0030">Aminoacyl-tRNA synthetase</keyword>
<keyword evidence="6" id="KW-0648">Protein biosynthesis</keyword>
<dbReference type="EC" id="6.1.1.4" evidence="2"/>
<dbReference type="GO" id="GO:0004823">
    <property type="term" value="F:leucine-tRNA ligase activity"/>
    <property type="evidence" value="ECO:0007669"/>
    <property type="project" value="UniProtKB-EC"/>
</dbReference>
<accession>A0A3B9IJ08</accession>
<protein>
    <recommendedName>
        <fullName evidence="2">leucine--tRNA ligase</fullName>
        <ecNumber evidence="2">6.1.1.4</ecNumber>
    </recommendedName>
</protein>
<dbReference type="GO" id="GO:0006429">
    <property type="term" value="P:leucyl-tRNA aminoacylation"/>
    <property type="evidence" value="ECO:0007669"/>
    <property type="project" value="InterPro"/>
</dbReference>
<feature type="domain" description="Methionyl/Valyl/Leucyl/Isoleucyl-tRNA synthetase anticodon-binding" evidence="9">
    <location>
        <begin position="3"/>
        <end position="100"/>
    </location>
</feature>
<dbReference type="FunFam" id="1.10.730.10:FF:000002">
    <property type="entry name" value="Leucine--tRNA ligase"/>
    <property type="match status" value="1"/>
</dbReference>
<evidence type="ECO:0000256" key="2">
    <source>
        <dbReference type="ARBA" id="ARBA00013164"/>
    </source>
</evidence>
<dbReference type="InterPro" id="IPR013155">
    <property type="entry name" value="M/V/L/I-tRNA-synth_anticd-bd"/>
</dbReference>
<reference evidence="10 11" key="1">
    <citation type="journal article" date="2018" name="Nat. Biotechnol.">
        <title>A standardized bacterial taxonomy based on genome phylogeny substantially revises the tree of life.</title>
        <authorList>
            <person name="Parks D.H."/>
            <person name="Chuvochina M."/>
            <person name="Waite D.W."/>
            <person name="Rinke C."/>
            <person name="Skarshewski A."/>
            <person name="Chaumeil P.A."/>
            <person name="Hugenholtz P."/>
        </authorList>
    </citation>
    <scope>NUCLEOTIDE SEQUENCE [LARGE SCALE GENOMIC DNA]</scope>
    <source>
        <strain evidence="10">UBA8739</strain>
    </source>
</reference>
<evidence type="ECO:0000256" key="6">
    <source>
        <dbReference type="ARBA" id="ARBA00022917"/>
    </source>
</evidence>
<comment type="similarity">
    <text evidence="1">Belongs to the class-I aminoacyl-tRNA synthetase family.</text>
</comment>
<feature type="non-terminal residue" evidence="10">
    <location>
        <position position="100"/>
    </location>
</feature>
<name>A0A3B9IJ08_9PROT</name>
<evidence type="ECO:0000256" key="3">
    <source>
        <dbReference type="ARBA" id="ARBA00022598"/>
    </source>
</evidence>
<dbReference type="PANTHER" id="PTHR43740">
    <property type="entry name" value="LEUCYL-TRNA SYNTHETASE"/>
    <property type="match status" value="1"/>
</dbReference>
<dbReference type="Pfam" id="PF08264">
    <property type="entry name" value="Anticodon_1"/>
    <property type="match status" value="1"/>
</dbReference>
<keyword evidence="4" id="KW-0547">Nucleotide-binding</keyword>
<dbReference type="InterPro" id="IPR002302">
    <property type="entry name" value="Leu-tRNA-ligase"/>
</dbReference>
<evidence type="ECO:0000256" key="7">
    <source>
        <dbReference type="ARBA" id="ARBA00023146"/>
    </source>
</evidence>
<comment type="catalytic activity">
    <reaction evidence="8">
        <text>tRNA(Leu) + L-leucine + ATP = L-leucyl-tRNA(Leu) + AMP + diphosphate</text>
        <dbReference type="Rhea" id="RHEA:11688"/>
        <dbReference type="Rhea" id="RHEA-COMP:9613"/>
        <dbReference type="Rhea" id="RHEA-COMP:9622"/>
        <dbReference type="ChEBI" id="CHEBI:30616"/>
        <dbReference type="ChEBI" id="CHEBI:33019"/>
        <dbReference type="ChEBI" id="CHEBI:57427"/>
        <dbReference type="ChEBI" id="CHEBI:78442"/>
        <dbReference type="ChEBI" id="CHEBI:78494"/>
        <dbReference type="ChEBI" id="CHEBI:456215"/>
        <dbReference type="EC" id="6.1.1.4"/>
    </reaction>
</comment>
<keyword evidence="5" id="KW-0067">ATP-binding</keyword>
<keyword evidence="3 10" id="KW-0436">Ligase</keyword>
<dbReference type="AlphaFoldDB" id="A0A3B9IJ08"/>
<dbReference type="PANTHER" id="PTHR43740:SF2">
    <property type="entry name" value="LEUCINE--TRNA LIGASE, MITOCHONDRIAL"/>
    <property type="match status" value="1"/>
</dbReference>
<evidence type="ECO:0000313" key="11">
    <source>
        <dbReference type="Proteomes" id="UP000257706"/>
    </source>
</evidence>
<evidence type="ECO:0000259" key="9">
    <source>
        <dbReference type="Pfam" id="PF08264"/>
    </source>
</evidence>
<dbReference type="SUPFAM" id="SSF47323">
    <property type="entry name" value="Anticodon-binding domain of a subclass of class I aminoacyl-tRNA synthetases"/>
    <property type="match status" value="1"/>
</dbReference>
<feature type="non-terminal residue" evidence="10">
    <location>
        <position position="1"/>
    </location>
</feature>
<organism evidence="10 11">
    <name type="scientific">Tistrella mobilis</name>
    <dbReference type="NCBI Taxonomy" id="171437"/>
    <lineage>
        <taxon>Bacteria</taxon>
        <taxon>Pseudomonadati</taxon>
        <taxon>Pseudomonadota</taxon>
        <taxon>Alphaproteobacteria</taxon>
        <taxon>Geminicoccales</taxon>
        <taxon>Geminicoccaceae</taxon>
        <taxon>Tistrella</taxon>
    </lineage>
</organism>
<evidence type="ECO:0000256" key="1">
    <source>
        <dbReference type="ARBA" id="ARBA00005594"/>
    </source>
</evidence>
<proteinExistence type="inferred from homology"/>
<dbReference type="Proteomes" id="UP000257706">
    <property type="component" value="Unassembled WGS sequence"/>
</dbReference>
<dbReference type="EMBL" id="DMAI01000159">
    <property type="protein sequence ID" value="HAE47861.1"/>
    <property type="molecule type" value="Genomic_DNA"/>
</dbReference>
<evidence type="ECO:0000256" key="8">
    <source>
        <dbReference type="ARBA" id="ARBA00047469"/>
    </source>
</evidence>
<evidence type="ECO:0000256" key="4">
    <source>
        <dbReference type="ARBA" id="ARBA00022741"/>
    </source>
</evidence>
<dbReference type="GO" id="GO:0005524">
    <property type="term" value="F:ATP binding"/>
    <property type="evidence" value="ECO:0007669"/>
    <property type="project" value="UniProtKB-KW"/>
</dbReference>